<evidence type="ECO:0008006" key="4">
    <source>
        <dbReference type="Google" id="ProtNLM"/>
    </source>
</evidence>
<evidence type="ECO:0000313" key="2">
    <source>
        <dbReference type="EMBL" id="ODV90900.1"/>
    </source>
</evidence>
<feature type="non-terminal residue" evidence="2">
    <location>
        <position position="595"/>
    </location>
</feature>
<evidence type="ECO:0000313" key="3">
    <source>
        <dbReference type="Proteomes" id="UP000095023"/>
    </source>
</evidence>
<dbReference type="PANTHER" id="PTHR31859:SF1">
    <property type="entry name" value="TETRATRICOPEPTIDE REPEAT PROTEIN 39C"/>
    <property type="match status" value="1"/>
</dbReference>
<dbReference type="Pfam" id="PF10300">
    <property type="entry name" value="Iml2-TPR_39"/>
    <property type="match status" value="1"/>
</dbReference>
<dbReference type="PANTHER" id="PTHR31859">
    <property type="entry name" value="TETRATRICOPEPTIDE REPEAT PROTEIN 39 FAMILY MEMBER"/>
    <property type="match status" value="1"/>
</dbReference>
<dbReference type="GO" id="GO:0005634">
    <property type="term" value="C:nucleus"/>
    <property type="evidence" value="ECO:0007669"/>
    <property type="project" value="TreeGrafter"/>
</dbReference>
<accession>A0A1E4TGM1</accession>
<dbReference type="InterPro" id="IPR019412">
    <property type="entry name" value="IML2/TPR_39"/>
</dbReference>
<dbReference type="Proteomes" id="UP000095023">
    <property type="component" value="Unassembled WGS sequence"/>
</dbReference>
<reference evidence="3" key="1">
    <citation type="submission" date="2016-02" db="EMBL/GenBank/DDBJ databases">
        <title>Comparative genomics of biotechnologically important yeasts.</title>
        <authorList>
            <consortium name="DOE Joint Genome Institute"/>
            <person name="Riley R."/>
            <person name="Haridas S."/>
            <person name="Wolfe K.H."/>
            <person name="Lopes M.R."/>
            <person name="Hittinger C.T."/>
            <person name="Goker M."/>
            <person name="Salamov A."/>
            <person name="Wisecaver J."/>
            <person name="Long T.M."/>
            <person name="Aerts A.L."/>
            <person name="Barry K."/>
            <person name="Choi C."/>
            <person name="Clum A."/>
            <person name="Coughlan A.Y."/>
            <person name="Deshpande S."/>
            <person name="Douglass A.P."/>
            <person name="Hanson S.J."/>
            <person name="Klenk H.-P."/>
            <person name="Labutti K."/>
            <person name="Lapidus A."/>
            <person name="Lindquist E."/>
            <person name="Lipzen A."/>
            <person name="Meier-Kolthoff J.P."/>
            <person name="Ohm R.A."/>
            <person name="Otillar R.P."/>
            <person name="Pangilinan J."/>
            <person name="Peng Y."/>
            <person name="Rokas A."/>
            <person name="Rosa C.A."/>
            <person name="Scheuner C."/>
            <person name="Sibirny A.A."/>
            <person name="Slot J.C."/>
            <person name="Stielow J.B."/>
            <person name="Sun H."/>
            <person name="Kurtzman C.P."/>
            <person name="Blackwell M."/>
            <person name="Jeffries T.W."/>
            <person name="Grigoriev I.V."/>
        </authorList>
    </citation>
    <scope>NUCLEOTIDE SEQUENCE [LARGE SCALE GENOMIC DNA]</scope>
    <source>
        <strain evidence="3">NRRL Y-17796</strain>
    </source>
</reference>
<evidence type="ECO:0000256" key="1">
    <source>
        <dbReference type="ARBA" id="ARBA00010925"/>
    </source>
</evidence>
<dbReference type="EMBL" id="KV453842">
    <property type="protein sequence ID" value="ODV90900.1"/>
    <property type="molecule type" value="Genomic_DNA"/>
</dbReference>
<gene>
    <name evidence="2" type="ORF">CANCADRAFT_18046</name>
</gene>
<keyword evidence="3" id="KW-1185">Reference proteome</keyword>
<name>A0A1E4TGM1_9ASCO</name>
<dbReference type="AlphaFoldDB" id="A0A1E4TGM1"/>
<organism evidence="2 3">
    <name type="scientific">Tortispora caseinolytica NRRL Y-17796</name>
    <dbReference type="NCBI Taxonomy" id="767744"/>
    <lineage>
        <taxon>Eukaryota</taxon>
        <taxon>Fungi</taxon>
        <taxon>Dikarya</taxon>
        <taxon>Ascomycota</taxon>
        <taxon>Saccharomycotina</taxon>
        <taxon>Trigonopsidomycetes</taxon>
        <taxon>Trigonopsidales</taxon>
        <taxon>Trigonopsidaceae</taxon>
        <taxon>Tortispora</taxon>
    </lineage>
</organism>
<proteinExistence type="inferred from homology"/>
<sequence>HEIHGLEEAFEALDAFLDDNMVHATEVLKRDNGVVYYQLARTVIVFLQAILGFQHEDIRKASEVASMAEKTANRQYSLAHKGKLATSVHFDPGTEYNLAFCEAHLMNAVLLLLSESVLGSMKALYKLQHSFRILHDMYQSNPRIQVDYVPTEDDEPGNLIDEYTISGVRVCFGILHIILSSIPPNVSRVLQLIGLHGDRQTGLDLLWKASESPNIHGTMAVFALLQYFCGPAQVCDIDSKIMKDPLAHCEEILEQTKKRFNNGALWDLQTARLHSVHGRIQEAIDILQQPRTVQLTQIEYLLIFEKSLDCLYLHKYELSANSFLSLIKINSWSHALYAYAAAICMIELYREACAVLTRSDDPEAVAEAKTNAAKYKKLAMSHLEKTDNLIHQKKSFMQRGIPFEGYISRKLTKWKQRAQLMSKERGGMIIDLVDAVGVSPVNEIVYVWNGYKRMSKSDLDRTLSNLNREIEVVNSQEGIYQYPRYSTEEIDETLVLNVLRAAVLRNLGNLDECKKLLDEALILEKIQYKDKLRDEWAYPATLYEMGIYKWIEGGKTRESAVAAKKYIDKAAEYKHDYHLSSRVGLRIQTALESLK</sequence>
<dbReference type="GO" id="GO:0005829">
    <property type="term" value="C:cytosol"/>
    <property type="evidence" value="ECO:0007669"/>
    <property type="project" value="TreeGrafter"/>
</dbReference>
<dbReference type="GO" id="GO:0005741">
    <property type="term" value="C:mitochondrial outer membrane"/>
    <property type="evidence" value="ECO:0007669"/>
    <property type="project" value="TreeGrafter"/>
</dbReference>
<protein>
    <recommendedName>
        <fullName evidence="4">Inclusion body clearance protein iml2</fullName>
    </recommendedName>
</protein>
<feature type="non-terminal residue" evidence="2">
    <location>
        <position position="1"/>
    </location>
</feature>
<comment type="similarity">
    <text evidence="1">Belongs to the IML2 family.</text>
</comment>
<dbReference type="OrthoDB" id="2154985at2759"/>